<dbReference type="AlphaFoldDB" id="A0A640SD30"/>
<dbReference type="Proteomes" id="UP000435837">
    <property type="component" value="Unassembled WGS sequence"/>
</dbReference>
<organism evidence="2 3">
    <name type="scientific">Streptomyces caniferus</name>
    <dbReference type="NCBI Taxonomy" id="285557"/>
    <lineage>
        <taxon>Bacteria</taxon>
        <taxon>Bacillati</taxon>
        <taxon>Actinomycetota</taxon>
        <taxon>Actinomycetes</taxon>
        <taxon>Kitasatosporales</taxon>
        <taxon>Streptomycetaceae</taxon>
        <taxon>Streptomyces</taxon>
    </lineage>
</organism>
<name>A0A640SD30_9ACTN</name>
<dbReference type="EMBL" id="BLIN01000005">
    <property type="protein sequence ID" value="GFE08392.1"/>
    <property type="molecule type" value="Genomic_DNA"/>
</dbReference>
<evidence type="ECO:0000313" key="3">
    <source>
        <dbReference type="Proteomes" id="UP000435837"/>
    </source>
</evidence>
<protein>
    <submittedName>
        <fullName evidence="2">Uncharacterized protein</fullName>
    </submittedName>
</protein>
<gene>
    <name evidence="2" type="ORF">Scani_46600</name>
</gene>
<feature type="region of interest" description="Disordered" evidence="1">
    <location>
        <begin position="1"/>
        <end position="60"/>
    </location>
</feature>
<feature type="compositionally biased region" description="Low complexity" evidence="1">
    <location>
        <begin position="32"/>
        <end position="42"/>
    </location>
</feature>
<evidence type="ECO:0000313" key="2">
    <source>
        <dbReference type="EMBL" id="GFE08392.1"/>
    </source>
</evidence>
<accession>A0A640SD30</accession>
<evidence type="ECO:0000256" key="1">
    <source>
        <dbReference type="SAM" id="MobiDB-lite"/>
    </source>
</evidence>
<sequence length="60" mass="6260">MLGGADSAYIPDESRCADRVAAPARPRRRAPDLPAARPSLAAQEDAAGTRPARTASLSAW</sequence>
<reference evidence="2 3" key="1">
    <citation type="submission" date="2019-12" db="EMBL/GenBank/DDBJ databases">
        <title>Whole genome shotgun sequence of Streptomyces caniferus NBRC 15389.</title>
        <authorList>
            <person name="Ichikawa N."/>
            <person name="Kimura A."/>
            <person name="Kitahashi Y."/>
            <person name="Komaki H."/>
            <person name="Tamura T."/>
        </authorList>
    </citation>
    <scope>NUCLEOTIDE SEQUENCE [LARGE SCALE GENOMIC DNA]</scope>
    <source>
        <strain evidence="2 3">NBRC 15389</strain>
    </source>
</reference>
<proteinExistence type="predicted"/>
<comment type="caution">
    <text evidence="2">The sequence shown here is derived from an EMBL/GenBank/DDBJ whole genome shotgun (WGS) entry which is preliminary data.</text>
</comment>